<reference evidence="2" key="1">
    <citation type="submission" date="2021-06" db="EMBL/GenBank/DDBJ databases">
        <title>Novel species in genus Arthrobacter.</title>
        <authorList>
            <person name="Zhang G."/>
        </authorList>
    </citation>
    <scope>NUCLEOTIDE SEQUENCE</scope>
    <source>
        <strain evidence="2">Zg-ZUI122</strain>
    </source>
</reference>
<evidence type="ECO:0000313" key="2">
    <source>
        <dbReference type="EMBL" id="QWQ36946.1"/>
    </source>
</evidence>
<dbReference type="Proteomes" id="UP000680588">
    <property type="component" value="Chromosome"/>
</dbReference>
<dbReference type="Gene3D" id="1.10.10.10">
    <property type="entry name" value="Winged helix-like DNA-binding domain superfamily/Winged helix DNA-binding domain"/>
    <property type="match status" value="1"/>
</dbReference>
<dbReference type="KEGG" id="asun:KG104_03875"/>
<feature type="coiled-coil region" evidence="1">
    <location>
        <begin position="2"/>
        <end position="36"/>
    </location>
</feature>
<keyword evidence="3" id="KW-1185">Reference proteome</keyword>
<accession>A0A975S6X9</accession>
<protein>
    <submittedName>
        <fullName evidence="2">Helix-turn-helix domain-containing protein</fullName>
    </submittedName>
</protein>
<gene>
    <name evidence="2" type="ORF">KG104_03875</name>
</gene>
<dbReference type="EMBL" id="CP076456">
    <property type="protein sequence ID" value="QWQ36946.1"/>
    <property type="molecule type" value="Genomic_DNA"/>
</dbReference>
<dbReference type="InterPro" id="IPR036390">
    <property type="entry name" value="WH_DNA-bd_sf"/>
</dbReference>
<sequence length="177" mass="18940">MAKEQDAGREALEARVEALETRLGALEQQIESRQQSPDADPADVFWALNGLRDRYPDPGAVLFAGTASTAGGARYEYQYGLETGHLLDVDWAQFADSLASLGHPVRLAVLQAVLGGTETVAGLVEDLRLGTSGQMYHHIHQLTAAGWLTPHARSRYSIPPARVIPLLAILTAASGGN</sequence>
<dbReference type="SUPFAM" id="SSF46785">
    <property type="entry name" value="Winged helix' DNA-binding domain"/>
    <property type="match status" value="1"/>
</dbReference>
<keyword evidence="1" id="KW-0175">Coiled coil</keyword>
<name>A0A975S6X9_9MICC</name>
<dbReference type="RefSeq" id="WP_207347341.1">
    <property type="nucleotide sequence ID" value="NZ_CP076456.1"/>
</dbReference>
<organism evidence="2 3">
    <name type="scientific">Arthrobacter sunyaminii</name>
    <dbReference type="NCBI Taxonomy" id="2816859"/>
    <lineage>
        <taxon>Bacteria</taxon>
        <taxon>Bacillati</taxon>
        <taxon>Actinomycetota</taxon>
        <taxon>Actinomycetes</taxon>
        <taxon>Micrococcales</taxon>
        <taxon>Micrococcaceae</taxon>
        <taxon>Arthrobacter</taxon>
    </lineage>
</organism>
<evidence type="ECO:0000256" key="1">
    <source>
        <dbReference type="SAM" id="Coils"/>
    </source>
</evidence>
<dbReference type="InterPro" id="IPR036388">
    <property type="entry name" value="WH-like_DNA-bd_sf"/>
</dbReference>
<dbReference type="AlphaFoldDB" id="A0A975S6X9"/>
<evidence type="ECO:0000313" key="3">
    <source>
        <dbReference type="Proteomes" id="UP000680588"/>
    </source>
</evidence>
<proteinExistence type="predicted"/>